<evidence type="ECO:0000256" key="7">
    <source>
        <dbReference type="ARBA" id="ARBA00022729"/>
    </source>
</evidence>
<dbReference type="InParanoid" id="A0A7J7DX30"/>
<evidence type="ECO:0000256" key="4">
    <source>
        <dbReference type="ARBA" id="ARBA00022448"/>
    </source>
</evidence>
<dbReference type="PRINTS" id="PR01225">
    <property type="entry name" value="EXPANSNFAMLY"/>
</dbReference>
<dbReference type="InterPro" id="IPR007117">
    <property type="entry name" value="Expansin_CBD"/>
</dbReference>
<name>A0A7J7DX30_TRIWF</name>
<dbReference type="InterPro" id="IPR036749">
    <property type="entry name" value="Expansin_CBD_sf"/>
</dbReference>
<dbReference type="GO" id="GO:0005783">
    <property type="term" value="C:endoplasmic reticulum"/>
    <property type="evidence" value="ECO:0007669"/>
    <property type="project" value="UniProtKB-SubCell"/>
</dbReference>
<dbReference type="Gene3D" id="3.30.450.70">
    <property type="match status" value="1"/>
</dbReference>
<evidence type="ECO:0000256" key="13">
    <source>
        <dbReference type="RuleBase" id="RU365023"/>
    </source>
</evidence>
<dbReference type="PROSITE" id="PS50843">
    <property type="entry name" value="EXPANSIN_CBD"/>
    <property type="match status" value="1"/>
</dbReference>
<dbReference type="PANTHER" id="PTHR31867">
    <property type="entry name" value="EXPANSIN-A15"/>
    <property type="match status" value="1"/>
</dbReference>
<dbReference type="EMBL" id="JAAARO010000003">
    <property type="protein sequence ID" value="KAF5750938.1"/>
    <property type="molecule type" value="Genomic_DNA"/>
</dbReference>
<evidence type="ECO:0000256" key="2">
    <source>
        <dbReference type="ARBA" id="ARBA00004555"/>
    </source>
</evidence>
<dbReference type="PRINTS" id="PR01226">
    <property type="entry name" value="EXPANSIN"/>
</dbReference>
<comment type="similarity">
    <text evidence="3 13">Belongs to the expansin family. Expansin A subfamily.</text>
</comment>
<dbReference type="GO" id="GO:0016020">
    <property type="term" value="C:membrane"/>
    <property type="evidence" value="ECO:0007669"/>
    <property type="project" value="UniProtKB-SubCell"/>
</dbReference>
<dbReference type="SUPFAM" id="SSF64356">
    <property type="entry name" value="SNARE-like"/>
    <property type="match status" value="1"/>
</dbReference>
<reference evidence="16 17" key="1">
    <citation type="journal article" date="2020" name="Nat. Commun.">
        <title>Genome of Tripterygium wilfordii and identification of cytochrome P450 involved in triptolide biosynthesis.</title>
        <authorList>
            <person name="Tu L."/>
            <person name="Su P."/>
            <person name="Zhang Z."/>
            <person name="Gao L."/>
            <person name="Wang J."/>
            <person name="Hu T."/>
            <person name="Zhou J."/>
            <person name="Zhang Y."/>
            <person name="Zhao Y."/>
            <person name="Liu Y."/>
            <person name="Song Y."/>
            <person name="Tong Y."/>
            <person name="Lu Y."/>
            <person name="Yang J."/>
            <person name="Xu C."/>
            <person name="Jia M."/>
            <person name="Peters R.J."/>
            <person name="Huang L."/>
            <person name="Gao W."/>
        </authorList>
    </citation>
    <scope>NUCLEOTIDE SEQUENCE [LARGE SCALE GENOMIC DNA]</scope>
    <source>
        <strain evidence="17">cv. XIE 37</strain>
        <tissue evidence="16">Leaf</tissue>
    </source>
</reference>
<feature type="chain" id="PRO_5029930507" description="Expansin" evidence="13">
    <location>
        <begin position="22"/>
        <end position="395"/>
    </location>
</feature>
<keyword evidence="10" id="KW-0333">Golgi apparatus</keyword>
<feature type="domain" description="Expansin-like CBD" evidence="15">
    <location>
        <begin position="174"/>
        <end position="253"/>
    </location>
</feature>
<dbReference type="InterPro" id="IPR009009">
    <property type="entry name" value="RlpA-like_DPBB"/>
</dbReference>
<dbReference type="SUPFAM" id="SSF50685">
    <property type="entry name" value="Barwin-like endoglucanases"/>
    <property type="match status" value="1"/>
</dbReference>
<dbReference type="FunFam" id="2.60.40.760:FF:000001">
    <property type="entry name" value="Expansin"/>
    <property type="match status" value="1"/>
</dbReference>
<evidence type="ECO:0000256" key="3">
    <source>
        <dbReference type="ARBA" id="ARBA00005392"/>
    </source>
</evidence>
<gene>
    <name evidence="16" type="ORF">HS088_TW03G01278</name>
</gene>
<dbReference type="GO" id="GO:0005576">
    <property type="term" value="C:extracellular region"/>
    <property type="evidence" value="ECO:0007669"/>
    <property type="project" value="InterPro"/>
</dbReference>
<organism evidence="16 17">
    <name type="scientific">Tripterygium wilfordii</name>
    <name type="common">Thunder God vine</name>
    <dbReference type="NCBI Taxonomy" id="458696"/>
    <lineage>
        <taxon>Eukaryota</taxon>
        <taxon>Viridiplantae</taxon>
        <taxon>Streptophyta</taxon>
        <taxon>Embryophyta</taxon>
        <taxon>Tracheophyta</taxon>
        <taxon>Spermatophyta</taxon>
        <taxon>Magnoliopsida</taxon>
        <taxon>eudicotyledons</taxon>
        <taxon>Gunneridae</taxon>
        <taxon>Pentapetalae</taxon>
        <taxon>rosids</taxon>
        <taxon>fabids</taxon>
        <taxon>Celastrales</taxon>
        <taxon>Celastraceae</taxon>
        <taxon>Tripterygium</taxon>
    </lineage>
</organism>
<evidence type="ECO:0000259" key="15">
    <source>
        <dbReference type="PROSITE" id="PS50843"/>
    </source>
</evidence>
<comment type="subcellular location">
    <subcellularLocation>
        <location evidence="1">Endoplasmic reticulum</location>
    </subcellularLocation>
    <subcellularLocation>
        <location evidence="2">Golgi apparatus</location>
    </subcellularLocation>
    <subcellularLocation>
        <location evidence="13">Secreted</location>
        <location evidence="13">Cell wall</location>
    </subcellularLocation>
    <subcellularLocation>
        <location evidence="13">Membrane</location>
        <topology evidence="13">Peripheral membrane protein</topology>
    </subcellularLocation>
</comment>
<dbReference type="SMART" id="SM00837">
    <property type="entry name" value="DPBB_1"/>
    <property type="match status" value="1"/>
</dbReference>
<dbReference type="GO" id="GO:0005794">
    <property type="term" value="C:Golgi apparatus"/>
    <property type="evidence" value="ECO:0007669"/>
    <property type="project" value="UniProtKB-SubCell"/>
</dbReference>
<keyword evidence="12 13" id="KW-0961">Cell wall biogenesis/degradation</keyword>
<proteinExistence type="inferred from homology"/>
<dbReference type="PROSITE" id="PS50842">
    <property type="entry name" value="EXPANSIN_EG45"/>
    <property type="match status" value="1"/>
</dbReference>
<dbReference type="InterPro" id="IPR007233">
    <property type="entry name" value="TRAPPC"/>
</dbReference>
<evidence type="ECO:0000256" key="6">
    <source>
        <dbReference type="ARBA" id="ARBA00022525"/>
    </source>
</evidence>
<dbReference type="Gene3D" id="2.40.40.10">
    <property type="entry name" value="RlpA-like domain"/>
    <property type="match status" value="1"/>
</dbReference>
<keyword evidence="7 13" id="KW-0732">Signal</keyword>
<keyword evidence="17" id="KW-1185">Reference proteome</keyword>
<feature type="signal peptide" evidence="13">
    <location>
        <begin position="1"/>
        <end position="21"/>
    </location>
</feature>
<keyword evidence="5 13" id="KW-0134">Cell wall</keyword>
<evidence type="ECO:0000256" key="11">
    <source>
        <dbReference type="ARBA" id="ARBA00023136"/>
    </source>
</evidence>
<accession>A0A7J7DX30</accession>
<keyword evidence="11" id="KW-0472">Membrane</keyword>
<dbReference type="Pfam" id="PF03330">
    <property type="entry name" value="DPBB_1"/>
    <property type="match status" value="1"/>
</dbReference>
<dbReference type="CDD" id="cd22274">
    <property type="entry name" value="DPBB_EXPA_N"/>
    <property type="match status" value="1"/>
</dbReference>
<feature type="domain" description="Expansin-like EG45" evidence="14">
    <location>
        <begin position="50"/>
        <end position="164"/>
    </location>
</feature>
<dbReference type="Proteomes" id="UP000593562">
    <property type="component" value="Unassembled WGS sequence"/>
</dbReference>
<dbReference type="FunFam" id="2.40.40.10:FF:000001">
    <property type="entry name" value="Expansin"/>
    <property type="match status" value="1"/>
</dbReference>
<dbReference type="GO" id="GO:0030008">
    <property type="term" value="C:TRAPP complex"/>
    <property type="evidence" value="ECO:0007669"/>
    <property type="project" value="InterPro"/>
</dbReference>
<dbReference type="InterPro" id="IPR036908">
    <property type="entry name" value="RlpA-like_sf"/>
</dbReference>
<dbReference type="InterPro" id="IPR007118">
    <property type="entry name" value="Expan_Lol_pI"/>
</dbReference>
<dbReference type="Pfam" id="PF01357">
    <property type="entry name" value="Expansin_C"/>
    <property type="match status" value="1"/>
</dbReference>
<dbReference type="CDD" id="cd14856">
    <property type="entry name" value="TRAPPC4_synbindin"/>
    <property type="match status" value="1"/>
</dbReference>
<dbReference type="Pfam" id="PF04099">
    <property type="entry name" value="Sybindin"/>
    <property type="match status" value="1"/>
</dbReference>
<evidence type="ECO:0000256" key="9">
    <source>
        <dbReference type="ARBA" id="ARBA00022892"/>
    </source>
</evidence>
<keyword evidence="6 13" id="KW-0964">Secreted</keyword>
<evidence type="ECO:0000256" key="1">
    <source>
        <dbReference type="ARBA" id="ARBA00004240"/>
    </source>
</evidence>
<comment type="caution">
    <text evidence="16">The sequence shown here is derived from an EMBL/GenBank/DDBJ whole genome shotgun (WGS) entry which is preliminary data.</text>
</comment>
<dbReference type="SMART" id="SM01399">
    <property type="entry name" value="Sybindin"/>
    <property type="match status" value="1"/>
</dbReference>
<dbReference type="FunFam" id="3.30.450.70:FF:000003">
    <property type="entry name" value="Trafficking particle complex subunit 4"/>
    <property type="match status" value="1"/>
</dbReference>
<dbReference type="GO" id="GO:0009653">
    <property type="term" value="P:anatomical structure morphogenesis"/>
    <property type="evidence" value="ECO:0007669"/>
    <property type="project" value="UniProtKB-ARBA"/>
</dbReference>
<dbReference type="GO" id="GO:0009664">
    <property type="term" value="P:plant-type cell wall organization"/>
    <property type="evidence" value="ECO:0007669"/>
    <property type="project" value="InterPro"/>
</dbReference>
<comment type="function">
    <text evidence="13">Causes loosening and extension of plant cell walls by disrupting non-covalent bonding between cellulose microfibrils and matrix glucans. No enzymatic activity has been found.</text>
</comment>
<evidence type="ECO:0000259" key="14">
    <source>
        <dbReference type="PROSITE" id="PS50842"/>
    </source>
</evidence>
<sequence>MASASVLCIVSLVSLFVAANARIPGVYTGGPWQGAHATFYGGSDASGTMGGACGYGNLYSQGYGVNTAALSTALFNNGLSCGACFEIKCTDDPRWCNPGSPSILITATNFCPPNFAQPSDKGGWCNPPRPHFDLAMPMFLKIAQYRAGIVPVSFRRVPCRKQGGIRFTINGFSYFNLVLVTNVAGAGDIVRVSIKGSKTDWLPMSRNWGQNWQSNAVLVGQSLSFRVAGSDGRTSTSRNIAPSNWHFGNFSGSFEMAAIYSLYIINKSGGLIFYKDYGSAGRMDTNDSLRVASLWHSMHAISQQLSPTVGCSGIELLEADTFDLHCFQPLTGTKFFVVCEPGTLHMESLLKVIYELYSDYVLKNPFYEMEMPIRCDLFDIHLTQAIQKDRVALLG</sequence>
<dbReference type="AlphaFoldDB" id="A0A7J7DX30"/>
<dbReference type="Gene3D" id="2.60.40.760">
    <property type="entry name" value="Expansin, cellulose-binding-like domain"/>
    <property type="match status" value="1"/>
</dbReference>
<evidence type="ECO:0000256" key="5">
    <source>
        <dbReference type="ARBA" id="ARBA00022512"/>
    </source>
</evidence>
<keyword evidence="8" id="KW-0256">Endoplasmic reticulum</keyword>
<evidence type="ECO:0000313" key="17">
    <source>
        <dbReference type="Proteomes" id="UP000593562"/>
    </source>
</evidence>
<keyword evidence="4" id="KW-0813">Transport</keyword>
<keyword evidence="9" id="KW-0931">ER-Golgi transport</keyword>
<protein>
    <recommendedName>
        <fullName evidence="13">Expansin</fullName>
    </recommendedName>
</protein>
<evidence type="ECO:0000256" key="10">
    <source>
        <dbReference type="ARBA" id="ARBA00023034"/>
    </source>
</evidence>
<evidence type="ECO:0000256" key="12">
    <source>
        <dbReference type="ARBA" id="ARBA00023316"/>
    </source>
</evidence>
<dbReference type="GO" id="GO:0016192">
    <property type="term" value="P:vesicle-mediated transport"/>
    <property type="evidence" value="ECO:0007669"/>
    <property type="project" value="UniProtKB-KW"/>
</dbReference>
<dbReference type="InterPro" id="IPR007112">
    <property type="entry name" value="Expansin/allergen_DPBB_dom"/>
</dbReference>
<dbReference type="SUPFAM" id="SSF49590">
    <property type="entry name" value="PHL pollen allergen"/>
    <property type="match status" value="1"/>
</dbReference>
<evidence type="ECO:0000256" key="8">
    <source>
        <dbReference type="ARBA" id="ARBA00022824"/>
    </source>
</evidence>
<dbReference type="InterPro" id="IPR011012">
    <property type="entry name" value="Longin-like_dom_sf"/>
</dbReference>
<evidence type="ECO:0000313" key="16">
    <source>
        <dbReference type="EMBL" id="KAF5750938.1"/>
    </source>
</evidence>
<dbReference type="InterPro" id="IPR002963">
    <property type="entry name" value="Expansin"/>
</dbReference>